<evidence type="ECO:0000313" key="2">
    <source>
        <dbReference type="EMBL" id="HFH29580.1"/>
    </source>
</evidence>
<evidence type="ECO:0000256" key="1">
    <source>
        <dbReference type="SAM" id="Phobius"/>
    </source>
</evidence>
<organism evidence="2">
    <name type="scientific">Gracilinema caldarium</name>
    <dbReference type="NCBI Taxonomy" id="215591"/>
    <lineage>
        <taxon>Bacteria</taxon>
        <taxon>Pseudomonadati</taxon>
        <taxon>Spirochaetota</taxon>
        <taxon>Spirochaetia</taxon>
        <taxon>Spirochaetales</taxon>
        <taxon>Breznakiellaceae</taxon>
        <taxon>Gracilinema</taxon>
    </lineage>
</organism>
<dbReference type="InterPro" id="IPR014535">
    <property type="entry name" value="Hpre_diP_synt_I"/>
</dbReference>
<feature type="transmembrane region" description="Helical" evidence="1">
    <location>
        <begin position="43"/>
        <end position="65"/>
    </location>
</feature>
<protein>
    <submittedName>
        <fullName evidence="2">Heptaprenyl diphosphate synthase</fullName>
    </submittedName>
</protein>
<feature type="transmembrane region" description="Helical" evidence="1">
    <location>
        <begin position="140"/>
        <end position="160"/>
    </location>
</feature>
<dbReference type="AlphaFoldDB" id="A0A7C3I1M9"/>
<proteinExistence type="predicted"/>
<dbReference type="Gene3D" id="1.10.1760.20">
    <property type="match status" value="1"/>
</dbReference>
<name>A0A7C3I1M9_9SPIR</name>
<dbReference type="EMBL" id="DSVL01000269">
    <property type="protein sequence ID" value="HFH29580.1"/>
    <property type="molecule type" value="Genomic_DNA"/>
</dbReference>
<keyword evidence="1" id="KW-0812">Transmembrane</keyword>
<feature type="transmembrane region" description="Helical" evidence="1">
    <location>
        <begin position="12"/>
        <end position="31"/>
    </location>
</feature>
<feature type="transmembrane region" description="Helical" evidence="1">
    <location>
        <begin position="111"/>
        <end position="134"/>
    </location>
</feature>
<dbReference type="Pfam" id="PF07456">
    <property type="entry name" value="Hpre_diP_synt_I"/>
    <property type="match status" value="1"/>
</dbReference>
<keyword evidence="1" id="KW-1133">Transmembrane helix</keyword>
<dbReference type="InterPro" id="IPR010898">
    <property type="entry name" value="Hpre_diP_synth_I"/>
</dbReference>
<accession>A0A7C3I1M9</accession>
<sequence>MGSMDQPIKRHSTLALLGALCLFLSTIEYLIPKPLPFIRIGIANIPIMLAIDLFPFSSFFLLVMIKVIGQAIITGSLFSYVFLFSLGGTLASALGMFTLRRLIGKQGISFIGIGIVGALLSNGVQIILAWLFIFGPSAQFIAPPLLLLGLVTGLLLGIFCQNFSEQSRWYERALQEHHHAKP</sequence>
<comment type="caution">
    <text evidence="2">The sequence shown here is derived from an EMBL/GenBank/DDBJ whole genome shotgun (WGS) entry which is preliminary data.</text>
</comment>
<gene>
    <name evidence="2" type="ORF">ENS59_08740</name>
</gene>
<keyword evidence="1" id="KW-0472">Membrane</keyword>
<feature type="transmembrane region" description="Helical" evidence="1">
    <location>
        <begin position="77"/>
        <end position="99"/>
    </location>
</feature>
<dbReference type="PIRSF" id="PIRSF027391">
    <property type="entry name" value="Hpre_diP_synt_I"/>
    <property type="match status" value="1"/>
</dbReference>
<reference evidence="2" key="1">
    <citation type="journal article" date="2020" name="mSystems">
        <title>Genome- and Community-Level Interaction Insights into Carbon Utilization and Element Cycling Functions of Hydrothermarchaeota in Hydrothermal Sediment.</title>
        <authorList>
            <person name="Zhou Z."/>
            <person name="Liu Y."/>
            <person name="Xu W."/>
            <person name="Pan J."/>
            <person name="Luo Z.H."/>
            <person name="Li M."/>
        </authorList>
    </citation>
    <scope>NUCLEOTIDE SEQUENCE [LARGE SCALE GENOMIC DNA]</scope>
    <source>
        <strain evidence="2">SpSt-503</strain>
    </source>
</reference>